<sequence length="122" mass="14920">MLEIQGTLLFLPALLAFREFQKYFLDKEKTLSFYKNENFTSQKDQAILEKPVISKYYSPWFLCISANLLFHTKYTYVFTFFCFLFLIVFHFDQTREFIFKILNFYGFHLNRYSFFQNNLSQI</sequence>
<organism evidence="2 3">
    <name type="scientific">Leptospira kirschneri str. H1</name>
    <dbReference type="NCBI Taxonomy" id="1049966"/>
    <lineage>
        <taxon>Bacteria</taxon>
        <taxon>Pseudomonadati</taxon>
        <taxon>Spirochaetota</taxon>
        <taxon>Spirochaetia</taxon>
        <taxon>Leptospirales</taxon>
        <taxon>Leptospiraceae</taxon>
        <taxon>Leptospira</taxon>
    </lineage>
</organism>
<keyword evidence="1" id="KW-0472">Membrane</keyword>
<dbReference type="Proteomes" id="UP000006253">
    <property type="component" value="Unassembled WGS sequence"/>
</dbReference>
<evidence type="ECO:0000256" key="1">
    <source>
        <dbReference type="SAM" id="Phobius"/>
    </source>
</evidence>
<evidence type="ECO:0000313" key="2">
    <source>
        <dbReference type="EMBL" id="EKO15423.1"/>
    </source>
</evidence>
<dbReference type="AlphaFoldDB" id="A0A0E2B2Q7"/>
<keyword evidence="1" id="KW-0812">Transmembrane</keyword>
<accession>A0A0E2B2Q7</accession>
<proteinExistence type="predicted"/>
<evidence type="ECO:0000313" key="3">
    <source>
        <dbReference type="Proteomes" id="UP000006253"/>
    </source>
</evidence>
<gene>
    <name evidence="2" type="ORF">LEP1GSC081_1139</name>
</gene>
<name>A0A0E2B2Q7_9LEPT</name>
<reference evidence="2 3" key="1">
    <citation type="submission" date="2012-10" db="EMBL/GenBank/DDBJ databases">
        <authorList>
            <person name="Harkins D.M."/>
            <person name="Durkin A.S."/>
            <person name="Brinkac L.M."/>
            <person name="Selengut J.D."/>
            <person name="Sanka R."/>
            <person name="DePew J."/>
            <person name="Purushe J."/>
            <person name="Peacock S.J."/>
            <person name="Thaipadungpanit J."/>
            <person name="Wuthiekanun V.W."/>
            <person name="Day N.P."/>
            <person name="Vinetz J.M."/>
            <person name="Sutton G.G."/>
            <person name="Nelson W.C."/>
            <person name="Fouts D.E."/>
        </authorList>
    </citation>
    <scope>NUCLEOTIDE SEQUENCE [LARGE SCALE GENOMIC DNA]</scope>
    <source>
        <strain evidence="2 3">H1</strain>
    </source>
</reference>
<keyword evidence="1" id="KW-1133">Transmembrane helix</keyword>
<comment type="caution">
    <text evidence="2">The sequence shown here is derived from an EMBL/GenBank/DDBJ whole genome shotgun (WGS) entry which is preliminary data.</text>
</comment>
<protein>
    <submittedName>
        <fullName evidence="2">Uncharacterized protein</fullName>
    </submittedName>
</protein>
<feature type="transmembrane region" description="Helical" evidence="1">
    <location>
        <begin position="74"/>
        <end position="91"/>
    </location>
</feature>
<dbReference type="EMBL" id="AHMY02000047">
    <property type="protein sequence ID" value="EKO15423.1"/>
    <property type="molecule type" value="Genomic_DNA"/>
</dbReference>